<gene>
    <name evidence="4" type="ORF">ACIBG2_10515</name>
</gene>
<dbReference type="PANTHER" id="PTHR18952:SF208">
    <property type="entry name" value="CARBONIC ANHYDRASE XA-RELATED"/>
    <property type="match status" value="1"/>
</dbReference>
<name>A0ABW7YPH1_9ACTN</name>
<dbReference type="InterPro" id="IPR041891">
    <property type="entry name" value="Alpha_CA_prokaryot-like"/>
</dbReference>
<dbReference type="Proteomes" id="UP001612741">
    <property type="component" value="Unassembled WGS sequence"/>
</dbReference>
<keyword evidence="5" id="KW-1185">Reference proteome</keyword>
<reference evidence="4 5" key="1">
    <citation type="submission" date="2024-10" db="EMBL/GenBank/DDBJ databases">
        <title>The Natural Products Discovery Center: Release of the First 8490 Sequenced Strains for Exploring Actinobacteria Biosynthetic Diversity.</title>
        <authorList>
            <person name="Kalkreuter E."/>
            <person name="Kautsar S.A."/>
            <person name="Yang D."/>
            <person name="Bader C.D."/>
            <person name="Teijaro C.N."/>
            <person name="Fluegel L."/>
            <person name="Davis C.M."/>
            <person name="Simpson J.R."/>
            <person name="Lauterbach L."/>
            <person name="Steele A.D."/>
            <person name="Gui C."/>
            <person name="Meng S."/>
            <person name="Li G."/>
            <person name="Viehrig K."/>
            <person name="Ye F."/>
            <person name="Su P."/>
            <person name="Kiefer A.F."/>
            <person name="Nichols A."/>
            <person name="Cepeda A.J."/>
            <person name="Yan W."/>
            <person name="Fan B."/>
            <person name="Jiang Y."/>
            <person name="Adhikari A."/>
            <person name="Zheng C.-J."/>
            <person name="Schuster L."/>
            <person name="Cowan T.M."/>
            <person name="Smanski M.J."/>
            <person name="Chevrette M.G."/>
            <person name="De Carvalho L.P.S."/>
            <person name="Shen B."/>
        </authorList>
    </citation>
    <scope>NUCLEOTIDE SEQUENCE [LARGE SCALE GENOMIC DNA]</scope>
    <source>
        <strain evidence="4 5">NPDC050545</strain>
    </source>
</reference>
<evidence type="ECO:0000313" key="4">
    <source>
        <dbReference type="EMBL" id="MFI6497811.1"/>
    </source>
</evidence>
<dbReference type="RefSeq" id="WP_397080917.1">
    <property type="nucleotide sequence ID" value="NZ_JBITGY010000002.1"/>
</dbReference>
<comment type="caution">
    <text evidence="4">The sequence shown here is derived from an EMBL/GenBank/DDBJ whole genome shotgun (WGS) entry which is preliminary data.</text>
</comment>
<sequence length="264" mass="28595">MRINPPLKRFAQLVAAGSLVLLTVPAAAQAQTAPCPGPGTDTAVETPVVINPATACPDTAQALKIVYAPRVDGTLTLDDKDPHGGEPSEHDDIRFTPSANTQSFVIFNKKTYILKNVHYHGPAEHKIAGQPDFSPLEAHLVHELDGPELGYVVLSVLVNPAKATSEHDRLLHEPPTTPGAGKNVKGVSLKALLPPQGSRTYYRYTGSLTTPDANHVYYKPVNWFVFKRHGTATPGNIAAVHALWPEGNKRELQDNPVPPNVYRH</sequence>
<feature type="domain" description="Alpha-carbonic anhydrase" evidence="3">
    <location>
        <begin position="1"/>
        <end position="264"/>
    </location>
</feature>
<protein>
    <submittedName>
        <fullName evidence="4">Carbonic anhydrase family protein</fullName>
    </submittedName>
</protein>
<feature type="region of interest" description="Disordered" evidence="1">
    <location>
        <begin position="166"/>
        <end position="186"/>
    </location>
</feature>
<dbReference type="InterPro" id="IPR036398">
    <property type="entry name" value="CA_dom_sf"/>
</dbReference>
<evidence type="ECO:0000259" key="3">
    <source>
        <dbReference type="PROSITE" id="PS51144"/>
    </source>
</evidence>
<dbReference type="PANTHER" id="PTHR18952">
    <property type="entry name" value="CARBONIC ANHYDRASE"/>
    <property type="match status" value="1"/>
</dbReference>
<dbReference type="InterPro" id="IPR023561">
    <property type="entry name" value="Carbonic_anhydrase_a-class"/>
</dbReference>
<evidence type="ECO:0000256" key="1">
    <source>
        <dbReference type="SAM" id="MobiDB-lite"/>
    </source>
</evidence>
<evidence type="ECO:0000313" key="5">
    <source>
        <dbReference type="Proteomes" id="UP001612741"/>
    </source>
</evidence>
<dbReference type="EMBL" id="JBITGY010000002">
    <property type="protein sequence ID" value="MFI6497811.1"/>
    <property type="molecule type" value="Genomic_DNA"/>
</dbReference>
<dbReference type="SUPFAM" id="SSF51069">
    <property type="entry name" value="Carbonic anhydrase"/>
    <property type="match status" value="1"/>
</dbReference>
<feature type="signal peptide" evidence="2">
    <location>
        <begin position="1"/>
        <end position="30"/>
    </location>
</feature>
<dbReference type="InterPro" id="IPR001148">
    <property type="entry name" value="CA_dom"/>
</dbReference>
<dbReference type="CDD" id="cd03124">
    <property type="entry name" value="alpha_CA_prokaryotic_like"/>
    <property type="match status" value="1"/>
</dbReference>
<organism evidence="4 5">
    <name type="scientific">Nonomuraea typhae</name>
    <dbReference type="NCBI Taxonomy" id="2603600"/>
    <lineage>
        <taxon>Bacteria</taxon>
        <taxon>Bacillati</taxon>
        <taxon>Actinomycetota</taxon>
        <taxon>Actinomycetes</taxon>
        <taxon>Streptosporangiales</taxon>
        <taxon>Streptosporangiaceae</taxon>
        <taxon>Nonomuraea</taxon>
    </lineage>
</organism>
<evidence type="ECO:0000256" key="2">
    <source>
        <dbReference type="SAM" id="SignalP"/>
    </source>
</evidence>
<feature type="compositionally biased region" description="Basic and acidic residues" evidence="1">
    <location>
        <begin position="77"/>
        <end position="94"/>
    </location>
</feature>
<feature type="chain" id="PRO_5047228362" evidence="2">
    <location>
        <begin position="31"/>
        <end position="264"/>
    </location>
</feature>
<proteinExistence type="predicted"/>
<dbReference type="PROSITE" id="PS51144">
    <property type="entry name" value="ALPHA_CA_2"/>
    <property type="match status" value="1"/>
</dbReference>
<keyword evidence="2" id="KW-0732">Signal</keyword>
<accession>A0ABW7YPH1</accession>
<dbReference type="SMART" id="SM01057">
    <property type="entry name" value="Carb_anhydrase"/>
    <property type="match status" value="1"/>
</dbReference>
<dbReference type="Pfam" id="PF00194">
    <property type="entry name" value="Carb_anhydrase"/>
    <property type="match status" value="1"/>
</dbReference>
<dbReference type="Gene3D" id="3.10.200.10">
    <property type="entry name" value="Alpha carbonic anhydrase"/>
    <property type="match status" value="1"/>
</dbReference>
<feature type="region of interest" description="Disordered" evidence="1">
    <location>
        <begin position="76"/>
        <end position="95"/>
    </location>
</feature>